<reference evidence="3" key="1">
    <citation type="journal article" date="2014" name="Genome Announc.">
        <title>Draft genome sequence of Colletotrichum sublineola, a destructive pathogen of cultivated sorghum.</title>
        <authorList>
            <person name="Baroncelli R."/>
            <person name="Sanz-Martin J.M."/>
            <person name="Rech G.E."/>
            <person name="Sukno S.A."/>
            <person name="Thon M.R."/>
        </authorList>
    </citation>
    <scope>NUCLEOTIDE SEQUENCE [LARGE SCALE GENOMIC DNA]</scope>
    <source>
        <strain evidence="3">TX430BB</strain>
    </source>
</reference>
<name>A0A066XKX0_COLSU</name>
<dbReference type="HOGENOM" id="CLU_2120950_0_0_1"/>
<evidence type="ECO:0000313" key="2">
    <source>
        <dbReference type="EMBL" id="KDN66396.1"/>
    </source>
</evidence>
<protein>
    <submittedName>
        <fullName evidence="2">Uncharacterized protein</fullName>
    </submittedName>
</protein>
<gene>
    <name evidence="2" type="ORF">CSUB01_09613</name>
</gene>
<dbReference type="AlphaFoldDB" id="A0A066XKX0"/>
<organism evidence="2 3">
    <name type="scientific">Colletotrichum sublineola</name>
    <name type="common">Sorghum anthracnose fungus</name>
    <dbReference type="NCBI Taxonomy" id="1173701"/>
    <lineage>
        <taxon>Eukaryota</taxon>
        <taxon>Fungi</taxon>
        <taxon>Dikarya</taxon>
        <taxon>Ascomycota</taxon>
        <taxon>Pezizomycotina</taxon>
        <taxon>Sordariomycetes</taxon>
        <taxon>Hypocreomycetidae</taxon>
        <taxon>Glomerellales</taxon>
        <taxon>Glomerellaceae</taxon>
        <taxon>Colletotrichum</taxon>
        <taxon>Colletotrichum graminicola species complex</taxon>
    </lineage>
</organism>
<proteinExistence type="predicted"/>
<evidence type="ECO:0000256" key="1">
    <source>
        <dbReference type="SAM" id="MobiDB-lite"/>
    </source>
</evidence>
<comment type="caution">
    <text evidence="2">The sequence shown here is derived from an EMBL/GenBank/DDBJ whole genome shotgun (WGS) entry which is preliminary data.</text>
</comment>
<feature type="region of interest" description="Disordered" evidence="1">
    <location>
        <begin position="92"/>
        <end position="114"/>
    </location>
</feature>
<dbReference type="EMBL" id="JMSE01000937">
    <property type="protein sequence ID" value="KDN66396.1"/>
    <property type="molecule type" value="Genomic_DNA"/>
</dbReference>
<evidence type="ECO:0000313" key="3">
    <source>
        <dbReference type="Proteomes" id="UP000027238"/>
    </source>
</evidence>
<sequence>MFRVFVSSWFGQDLLGNGVSSVVHGDNSESGSPHPAVHLRVKATPSHSLDPSSGETEAGFTVVLHGPRRRKPRGTGGRALLAGFWPKESSLTETRTLGADETGAPQRYFLDEGR</sequence>
<keyword evidence="3" id="KW-1185">Reference proteome</keyword>
<dbReference type="Proteomes" id="UP000027238">
    <property type="component" value="Unassembled WGS sequence"/>
</dbReference>
<accession>A0A066XKX0</accession>